<evidence type="ECO:0008006" key="2">
    <source>
        <dbReference type="Google" id="ProtNLM"/>
    </source>
</evidence>
<dbReference type="EMBL" id="UINC01175283">
    <property type="protein sequence ID" value="SVD81825.1"/>
    <property type="molecule type" value="Genomic_DNA"/>
</dbReference>
<name>A0A382YG55_9ZZZZ</name>
<evidence type="ECO:0000313" key="1">
    <source>
        <dbReference type="EMBL" id="SVD81825.1"/>
    </source>
</evidence>
<sequence length="229" mass="26091">MIMSGWWKGSREQFLNESPDDITGKLWKVATSDGWNIEHEQATEWRESISLLRTQAFDDPVDILRDALRTDQLECIDSVILEYDFRRRGLRIDAILLLGSHALVIEFKRSKLTAGDRDQVVNYCVNLCEFHDVTQNSIKTNSGMVIPILVSREDTKQELIQTDFSNCFQDWKAIPRQTVRCYGGDLRDALIGVTEQLKQTPSITVETWDTSPFSPSSTIIDAALSLYGN</sequence>
<dbReference type="AlphaFoldDB" id="A0A382YG55"/>
<reference evidence="1" key="1">
    <citation type="submission" date="2018-05" db="EMBL/GenBank/DDBJ databases">
        <authorList>
            <person name="Lanie J.A."/>
            <person name="Ng W.-L."/>
            <person name="Kazmierczak K.M."/>
            <person name="Andrzejewski T.M."/>
            <person name="Davidsen T.M."/>
            <person name="Wayne K.J."/>
            <person name="Tettelin H."/>
            <person name="Glass J.I."/>
            <person name="Rusch D."/>
            <person name="Podicherti R."/>
            <person name="Tsui H.-C.T."/>
            <person name="Winkler M.E."/>
        </authorList>
    </citation>
    <scope>NUCLEOTIDE SEQUENCE</scope>
</reference>
<gene>
    <name evidence="1" type="ORF">METZ01_LOCUS434679</name>
</gene>
<organism evidence="1">
    <name type="scientific">marine metagenome</name>
    <dbReference type="NCBI Taxonomy" id="408172"/>
    <lineage>
        <taxon>unclassified sequences</taxon>
        <taxon>metagenomes</taxon>
        <taxon>ecological metagenomes</taxon>
    </lineage>
</organism>
<feature type="non-terminal residue" evidence="1">
    <location>
        <position position="229"/>
    </location>
</feature>
<protein>
    <recommendedName>
        <fullName evidence="2">NERD domain-containing protein</fullName>
    </recommendedName>
</protein>
<accession>A0A382YG55</accession>
<proteinExistence type="predicted"/>